<dbReference type="GO" id="GO:0046872">
    <property type="term" value="F:metal ion binding"/>
    <property type="evidence" value="ECO:0007669"/>
    <property type="project" value="UniProtKB-KW"/>
</dbReference>
<dbReference type="EC" id="3.1.6.6" evidence="9"/>
<dbReference type="GO" id="GO:0047753">
    <property type="term" value="F:choline-sulfatase activity"/>
    <property type="evidence" value="ECO:0007669"/>
    <property type="project" value="UniProtKB-EC"/>
</dbReference>
<evidence type="ECO:0000259" key="8">
    <source>
        <dbReference type="Pfam" id="PF00884"/>
    </source>
</evidence>
<organism evidence="9 10">
    <name type="scientific">Bythopirellula goksoeyrii</name>
    <dbReference type="NCBI Taxonomy" id="1400387"/>
    <lineage>
        <taxon>Bacteria</taxon>
        <taxon>Pseudomonadati</taxon>
        <taxon>Planctomycetota</taxon>
        <taxon>Planctomycetia</taxon>
        <taxon>Pirellulales</taxon>
        <taxon>Lacipirellulaceae</taxon>
        <taxon>Bythopirellula</taxon>
    </lineage>
</organism>
<feature type="chain" id="PRO_5022936176" evidence="7">
    <location>
        <begin position="31"/>
        <end position="496"/>
    </location>
</feature>
<dbReference type="Gene3D" id="3.40.720.10">
    <property type="entry name" value="Alkaline Phosphatase, subunit A"/>
    <property type="match status" value="1"/>
</dbReference>
<dbReference type="PANTHER" id="PTHR45953:SF1">
    <property type="entry name" value="IDURONATE 2-SULFATASE"/>
    <property type="match status" value="1"/>
</dbReference>
<keyword evidence="5 9" id="KW-0378">Hydrolase</keyword>
<evidence type="ECO:0000313" key="10">
    <source>
        <dbReference type="Proteomes" id="UP000323917"/>
    </source>
</evidence>
<dbReference type="AlphaFoldDB" id="A0A5B9QES2"/>
<keyword evidence="3" id="KW-0479">Metal-binding</keyword>
<dbReference type="KEGG" id="bgok:Pr1d_48000"/>
<evidence type="ECO:0000256" key="1">
    <source>
        <dbReference type="ARBA" id="ARBA00001913"/>
    </source>
</evidence>
<feature type="signal peptide" evidence="7">
    <location>
        <begin position="1"/>
        <end position="30"/>
    </location>
</feature>
<dbReference type="PANTHER" id="PTHR45953">
    <property type="entry name" value="IDURONATE 2-SULFATASE"/>
    <property type="match status" value="1"/>
</dbReference>
<dbReference type="InterPro" id="IPR017850">
    <property type="entry name" value="Alkaline_phosphatase_core_sf"/>
</dbReference>
<evidence type="ECO:0000256" key="4">
    <source>
        <dbReference type="ARBA" id="ARBA00022729"/>
    </source>
</evidence>
<proteinExistence type="inferred from homology"/>
<dbReference type="Pfam" id="PF00884">
    <property type="entry name" value="Sulfatase"/>
    <property type="match status" value="1"/>
</dbReference>
<gene>
    <name evidence="9" type="primary">betC_5</name>
    <name evidence="9" type="ORF">Pr1d_48000</name>
</gene>
<dbReference type="InterPro" id="IPR000917">
    <property type="entry name" value="Sulfatase_N"/>
</dbReference>
<dbReference type="RefSeq" id="WP_238476568.1">
    <property type="nucleotide sequence ID" value="NZ_CP042913.1"/>
</dbReference>
<evidence type="ECO:0000256" key="7">
    <source>
        <dbReference type="SAM" id="SignalP"/>
    </source>
</evidence>
<accession>A0A5B9QES2</accession>
<evidence type="ECO:0000256" key="2">
    <source>
        <dbReference type="ARBA" id="ARBA00008779"/>
    </source>
</evidence>
<feature type="domain" description="Sulfatase N-terminal" evidence="8">
    <location>
        <begin position="34"/>
        <end position="372"/>
    </location>
</feature>
<keyword evidence="6" id="KW-0106">Calcium</keyword>
<evidence type="ECO:0000256" key="5">
    <source>
        <dbReference type="ARBA" id="ARBA00022801"/>
    </source>
</evidence>
<evidence type="ECO:0000256" key="3">
    <source>
        <dbReference type="ARBA" id="ARBA00022723"/>
    </source>
</evidence>
<dbReference type="InterPro" id="IPR035874">
    <property type="entry name" value="IDS"/>
</dbReference>
<comment type="cofactor">
    <cofactor evidence="1">
        <name>Ca(2+)</name>
        <dbReference type="ChEBI" id="CHEBI:29108"/>
    </cofactor>
</comment>
<reference evidence="9 10" key="1">
    <citation type="submission" date="2019-08" db="EMBL/GenBank/DDBJ databases">
        <title>Deep-cultivation of Planctomycetes and their phenomic and genomic characterization uncovers novel biology.</title>
        <authorList>
            <person name="Wiegand S."/>
            <person name="Jogler M."/>
            <person name="Boedeker C."/>
            <person name="Pinto D."/>
            <person name="Vollmers J."/>
            <person name="Rivas-Marin E."/>
            <person name="Kohn T."/>
            <person name="Peeters S.H."/>
            <person name="Heuer A."/>
            <person name="Rast P."/>
            <person name="Oberbeckmann S."/>
            <person name="Bunk B."/>
            <person name="Jeske O."/>
            <person name="Meyerdierks A."/>
            <person name="Storesund J.E."/>
            <person name="Kallscheuer N."/>
            <person name="Luecker S."/>
            <person name="Lage O.M."/>
            <person name="Pohl T."/>
            <person name="Merkel B.J."/>
            <person name="Hornburger P."/>
            <person name="Mueller R.-W."/>
            <person name="Bruemmer F."/>
            <person name="Labrenz M."/>
            <person name="Spormann A.M."/>
            <person name="Op den Camp H."/>
            <person name="Overmann J."/>
            <person name="Amann R."/>
            <person name="Jetten M.S.M."/>
            <person name="Mascher T."/>
            <person name="Medema M.H."/>
            <person name="Devos D.P."/>
            <person name="Kaster A.-K."/>
            <person name="Ovreas L."/>
            <person name="Rohde M."/>
            <person name="Galperin M.Y."/>
            <person name="Jogler C."/>
        </authorList>
    </citation>
    <scope>NUCLEOTIDE SEQUENCE [LARGE SCALE GENOMIC DNA]</scope>
    <source>
        <strain evidence="9 10">Pr1d</strain>
    </source>
</reference>
<keyword evidence="10" id="KW-1185">Reference proteome</keyword>
<name>A0A5B9QES2_9BACT</name>
<dbReference type="SUPFAM" id="SSF53649">
    <property type="entry name" value="Alkaline phosphatase-like"/>
    <property type="match status" value="1"/>
</dbReference>
<evidence type="ECO:0000256" key="6">
    <source>
        <dbReference type="ARBA" id="ARBA00022837"/>
    </source>
</evidence>
<dbReference type="GO" id="GO:0004423">
    <property type="term" value="F:iduronate-2-sulfatase activity"/>
    <property type="evidence" value="ECO:0007669"/>
    <property type="project" value="InterPro"/>
</dbReference>
<dbReference type="GO" id="GO:0005737">
    <property type="term" value="C:cytoplasm"/>
    <property type="evidence" value="ECO:0007669"/>
    <property type="project" value="TreeGrafter"/>
</dbReference>
<dbReference type="EMBL" id="CP042913">
    <property type="protein sequence ID" value="QEG37454.1"/>
    <property type="molecule type" value="Genomic_DNA"/>
</dbReference>
<protein>
    <submittedName>
        <fullName evidence="9">Choline-sulfatase</fullName>
        <ecNumber evidence="9">3.1.6.6</ecNumber>
    </submittedName>
</protein>
<keyword evidence="4 7" id="KW-0732">Signal</keyword>
<comment type="similarity">
    <text evidence="2">Belongs to the sulfatase family.</text>
</comment>
<dbReference type="CDD" id="cd16030">
    <property type="entry name" value="iduronate-2-sulfatase"/>
    <property type="match status" value="1"/>
</dbReference>
<dbReference type="Proteomes" id="UP000323917">
    <property type="component" value="Chromosome"/>
</dbReference>
<evidence type="ECO:0000313" key="9">
    <source>
        <dbReference type="EMBL" id="QEG37454.1"/>
    </source>
</evidence>
<sequence length="496" mass="55910" precursor="true">MISLLVTLRTACLFLALLSLVGLSSVNGFAAPKPNVLFIAIDDLNDWEGCLEGHPQVQTPNIDALASRGTLFTNAHCQAPLCNSSRTSLLLGLRPSTTGIYGLAPWYRKVPALAEKVSLPNYFRQHGYRAYSAGKVYHGNFGRSPGVEFDEIGAPPSLAPFPPKKLVDTPSPHPLVDWGQFPHRDEDKGDWQVASWGVEQLQQQHDQPFFMALGFSLPHVPCYAAEKWLALYPEDTLQLPEVRQDDRDDTPRFSWYMHWRLPEPRLKFLKEADQWKNLVRSYLACISFVDSQVGRVLTALEKSGHADDTIVVLWSDHGWHLGEKLITGKNSLWDRSTRVPLIFAGPGITEHAVCNQPVELLDIYPTLLQLCDLSAKQGLEGVSLVPQLQDANTKRERPAITTHNPDNHGVRTEKWRYIVYADGSEELYDMVKDPHEWENLTDRPELEAVKAELREWLPEQSAPHALGSKHRILEYHNGEAVWEGTPIEPKEPVPEL</sequence>